<sequence>MEFERLFEGKPWPATTERIGVMSVDSLNREWEFVAEELGYLAAKSKDGKAALLGRMCKRDDGKFCVEVMVRAKIENNKPCRYEFWHIVVLMSRVMFGGFMRCCCHVNRFQRDGVSECEGSAGLLLLTGPRGR</sequence>
<gene>
    <name evidence="1" type="ORF">BGV66_08790</name>
</gene>
<evidence type="ECO:0000313" key="2">
    <source>
        <dbReference type="Proteomes" id="UP000183667"/>
    </source>
</evidence>
<accession>A0ABD6Q6K0</accession>
<name>A0ABD6Q6K0_9BURK</name>
<reference evidence="2" key="1">
    <citation type="submission" date="2016-08" db="EMBL/GenBank/DDBJ databases">
        <title>Population biology and virulence potential of Burkholderia ubonensis.</title>
        <authorList>
            <person name="Price E.P."/>
            <person name="Currie B.J."/>
            <person name="Wagner D.M."/>
        </authorList>
    </citation>
    <scope>NUCLEOTIDE SEQUENCE [LARGE SCALE GENOMIC DNA]</scope>
    <source>
        <strain evidence="2">MSMB0103</strain>
    </source>
</reference>
<proteinExistence type="predicted"/>
<dbReference type="Proteomes" id="UP000183667">
    <property type="component" value="Unassembled WGS sequence"/>
</dbReference>
<organism evidence="1 2">
    <name type="scientific">Burkholderia ubonensis</name>
    <dbReference type="NCBI Taxonomy" id="101571"/>
    <lineage>
        <taxon>Bacteria</taxon>
        <taxon>Pseudomonadati</taxon>
        <taxon>Pseudomonadota</taxon>
        <taxon>Betaproteobacteria</taxon>
        <taxon>Burkholderiales</taxon>
        <taxon>Burkholderiaceae</taxon>
        <taxon>Burkholderia</taxon>
        <taxon>Burkholderia cepacia complex</taxon>
    </lineage>
</organism>
<dbReference type="EMBL" id="MEAU01000011">
    <property type="protein sequence ID" value="OJA48739.1"/>
    <property type="molecule type" value="Genomic_DNA"/>
</dbReference>
<comment type="caution">
    <text evidence="1">The sequence shown here is derived from an EMBL/GenBank/DDBJ whole genome shotgun (WGS) entry which is preliminary data.</text>
</comment>
<dbReference type="RefSeq" id="WP_060139430.1">
    <property type="nucleotide sequence ID" value="NZ_LPDM01000070.1"/>
</dbReference>
<dbReference type="AlphaFoldDB" id="A0ABD6Q6K0"/>
<evidence type="ECO:0000313" key="1">
    <source>
        <dbReference type="EMBL" id="OJA48739.1"/>
    </source>
</evidence>
<protein>
    <submittedName>
        <fullName evidence="1">Uncharacterized protein</fullName>
    </submittedName>
</protein>